<dbReference type="Pfam" id="PF17042">
    <property type="entry name" value="NBD_C"/>
    <property type="match status" value="1"/>
</dbReference>
<dbReference type="SUPFAM" id="SSF142764">
    <property type="entry name" value="YgbK-like"/>
    <property type="match status" value="1"/>
</dbReference>
<feature type="domain" description="Four-carbon acid sugar kinase nucleotide binding" evidence="1">
    <location>
        <begin position="19"/>
        <end position="64"/>
    </location>
</feature>
<gene>
    <name evidence="2" type="ORF">K9V48_06785</name>
</gene>
<dbReference type="Gene3D" id="3.40.980.20">
    <property type="entry name" value="Four-carbon acid sugar kinase, nucleotide binding domain"/>
    <property type="match status" value="1"/>
</dbReference>
<dbReference type="EMBL" id="JAIQUM010000010">
    <property type="protein sequence ID" value="MBZ5749958.1"/>
    <property type="molecule type" value="Genomic_DNA"/>
</dbReference>
<name>A0ABS7UPN1_9BACI</name>
<reference evidence="2" key="1">
    <citation type="submission" date="2024-05" db="EMBL/GenBank/DDBJ databases">
        <title>Metabacillus sp. nov., isolated from the rhizosphere soil of tomato plants.</title>
        <authorList>
            <person name="Ma R."/>
        </authorList>
    </citation>
    <scope>NUCLEOTIDE SEQUENCE</scope>
    <source>
        <strain evidence="2">DBTR6</strain>
    </source>
</reference>
<dbReference type="InterPro" id="IPR031475">
    <property type="entry name" value="NBD_C"/>
</dbReference>
<dbReference type="Proteomes" id="UP001165287">
    <property type="component" value="Unassembled WGS sequence"/>
</dbReference>
<sequence>MRIFYGREGVYQPLFPKGTVSRKLGIKGNHVLEEIEINVSSGLAIGRNMSIVLKSGSFGKEDFLHKAIEHLKNIN</sequence>
<evidence type="ECO:0000313" key="2">
    <source>
        <dbReference type="EMBL" id="MBZ5749958.1"/>
    </source>
</evidence>
<comment type="caution">
    <text evidence="2">The sequence shown here is derived from an EMBL/GenBank/DDBJ whole genome shotgun (WGS) entry which is preliminary data.</text>
</comment>
<protein>
    <recommendedName>
        <fullName evidence="1">Four-carbon acid sugar kinase nucleotide binding domain-containing protein</fullName>
    </recommendedName>
</protein>
<evidence type="ECO:0000313" key="3">
    <source>
        <dbReference type="Proteomes" id="UP001165287"/>
    </source>
</evidence>
<accession>A0ABS7UPN1</accession>
<proteinExistence type="predicted"/>
<dbReference type="RefSeq" id="WP_224137956.1">
    <property type="nucleotide sequence ID" value="NZ_JAIQUM010000010.1"/>
</dbReference>
<keyword evidence="3" id="KW-1185">Reference proteome</keyword>
<organism evidence="2 3">
    <name type="scientific">Metabacillus rhizolycopersici</name>
    <dbReference type="NCBI Taxonomy" id="2875709"/>
    <lineage>
        <taxon>Bacteria</taxon>
        <taxon>Bacillati</taxon>
        <taxon>Bacillota</taxon>
        <taxon>Bacilli</taxon>
        <taxon>Bacillales</taxon>
        <taxon>Bacillaceae</taxon>
        <taxon>Metabacillus</taxon>
    </lineage>
</organism>
<dbReference type="InterPro" id="IPR042213">
    <property type="entry name" value="NBD_C_sf"/>
</dbReference>
<evidence type="ECO:0000259" key="1">
    <source>
        <dbReference type="Pfam" id="PF17042"/>
    </source>
</evidence>